<dbReference type="Gene3D" id="1.25.40.10">
    <property type="entry name" value="Tetratricopeptide repeat domain"/>
    <property type="match status" value="1"/>
</dbReference>
<dbReference type="VEuPathDB" id="FungiDB:BO71DRAFT_427681"/>
<dbReference type="Proteomes" id="UP000247810">
    <property type="component" value="Unassembled WGS sequence"/>
</dbReference>
<evidence type="ECO:0000313" key="2">
    <source>
        <dbReference type="Proteomes" id="UP000247810"/>
    </source>
</evidence>
<proteinExistence type="predicted"/>
<protein>
    <submittedName>
        <fullName evidence="1">Uncharacterized protein</fullName>
    </submittedName>
</protein>
<dbReference type="STRING" id="1448320.A0A319EY52"/>
<reference evidence="1 2" key="1">
    <citation type="submission" date="2018-02" db="EMBL/GenBank/DDBJ databases">
        <title>The genomes of Aspergillus section Nigri reveals drivers in fungal speciation.</title>
        <authorList>
            <consortium name="DOE Joint Genome Institute"/>
            <person name="Vesth T.C."/>
            <person name="Nybo J."/>
            <person name="Theobald S."/>
            <person name="Brandl J."/>
            <person name="Frisvad J.C."/>
            <person name="Nielsen K.F."/>
            <person name="Lyhne E.K."/>
            <person name="Kogle M.E."/>
            <person name="Kuo A."/>
            <person name="Riley R."/>
            <person name="Clum A."/>
            <person name="Nolan M."/>
            <person name="Lipzen A."/>
            <person name="Salamov A."/>
            <person name="Henrissat B."/>
            <person name="Wiebenga A."/>
            <person name="De vries R.P."/>
            <person name="Grigoriev I.V."/>
            <person name="Mortensen U.H."/>
            <person name="Andersen M.R."/>
            <person name="Baker S.E."/>
        </authorList>
    </citation>
    <scope>NUCLEOTIDE SEQUENCE [LARGE SCALE GENOMIC DNA]</scope>
    <source>
        <strain evidence="1 2">CBS 707.79</strain>
    </source>
</reference>
<accession>A0A319EY52</accession>
<dbReference type="InterPro" id="IPR011990">
    <property type="entry name" value="TPR-like_helical_dom_sf"/>
</dbReference>
<sequence length="479" mass="54132">MSLYRSSNFLRRCRLHPRPEIFLPTGSFPSPTHPTTNHYQRPASLKVQPFHTTPSHHAARAPSVHYGKRKIKKSIAFTREALFASRAVGDKVKSLEWLDTEGNNAWLHMGRLDPKGKVTLSQFKEVGRALIESAYEGVPSAEAIRSLPADPDKVWLVGQLMQTGDKTFSLWHATSCALAGVKQALCLIGMSYLTQTEGSYPMRTRILDRIEDLALRDHDRDIGAMAVHVKVLIRREQYEEAMKLLEQIIANVSPSKVPEASSINFEVSFMPDIWQEYLSLKEKLNQRGRDSSLTREEVIRMAAVDYLDARYLGTYASMMLEKGDLEAYEQSIHQAAMAGQQVACRKLANFYYLTSQGLLPRRGDKKFVPGAGVGKKENSLTEFVSTVFRGVSPLRYYHQLALQWYELSLRLGNESSAIILAILYRSAGQADTGAKYLEEAQTVPHHQKLLDELKQSWDKSDYMPEVPDELLSLHDESET</sequence>
<name>A0A319EY52_9EURO</name>
<evidence type="ECO:0000313" key="1">
    <source>
        <dbReference type="EMBL" id="PYH96762.1"/>
    </source>
</evidence>
<gene>
    <name evidence="1" type="ORF">BO71DRAFT_427681</name>
</gene>
<organism evidence="1 2">
    <name type="scientific">Aspergillus ellipticus CBS 707.79</name>
    <dbReference type="NCBI Taxonomy" id="1448320"/>
    <lineage>
        <taxon>Eukaryota</taxon>
        <taxon>Fungi</taxon>
        <taxon>Dikarya</taxon>
        <taxon>Ascomycota</taxon>
        <taxon>Pezizomycotina</taxon>
        <taxon>Eurotiomycetes</taxon>
        <taxon>Eurotiomycetidae</taxon>
        <taxon>Eurotiales</taxon>
        <taxon>Aspergillaceae</taxon>
        <taxon>Aspergillus</taxon>
        <taxon>Aspergillus subgen. Circumdati</taxon>
    </lineage>
</organism>
<dbReference type="AlphaFoldDB" id="A0A319EY52"/>
<keyword evidence="2" id="KW-1185">Reference proteome</keyword>
<dbReference type="OrthoDB" id="250175at2759"/>
<dbReference type="EMBL" id="KZ825833">
    <property type="protein sequence ID" value="PYH96762.1"/>
    <property type="molecule type" value="Genomic_DNA"/>
</dbReference>